<evidence type="ECO:0000256" key="2">
    <source>
        <dbReference type="SAM" id="Phobius"/>
    </source>
</evidence>
<feature type="transmembrane region" description="Helical" evidence="2">
    <location>
        <begin position="200"/>
        <end position="221"/>
    </location>
</feature>
<feature type="transmembrane region" description="Helical" evidence="2">
    <location>
        <begin position="12"/>
        <end position="31"/>
    </location>
</feature>
<feature type="compositionally biased region" description="Low complexity" evidence="1">
    <location>
        <begin position="269"/>
        <end position="340"/>
    </location>
</feature>
<proteinExistence type="predicted"/>
<keyword evidence="2" id="KW-1133">Transmembrane helix</keyword>
<reference evidence="3" key="2">
    <citation type="submission" date="2020-09" db="EMBL/GenBank/DDBJ databases">
        <authorList>
            <person name="Sun Q."/>
            <person name="Ohkuma M."/>
        </authorList>
    </citation>
    <scope>NUCLEOTIDE SEQUENCE</scope>
    <source>
        <strain evidence="3">JCM 19831</strain>
    </source>
</reference>
<reference evidence="3" key="1">
    <citation type="journal article" date="2014" name="Int. J. Syst. Evol. Microbiol.">
        <title>Complete genome sequence of Corynebacterium casei LMG S-19264T (=DSM 44701T), isolated from a smear-ripened cheese.</title>
        <authorList>
            <consortium name="US DOE Joint Genome Institute (JGI-PGF)"/>
            <person name="Walter F."/>
            <person name="Albersmeier A."/>
            <person name="Kalinowski J."/>
            <person name="Ruckert C."/>
        </authorList>
    </citation>
    <scope>NUCLEOTIDE SEQUENCE</scope>
    <source>
        <strain evidence="3">JCM 19831</strain>
    </source>
</reference>
<keyword evidence="2" id="KW-0472">Membrane</keyword>
<organism evidence="3 4">
    <name type="scientific">Dactylosporangium sucinum</name>
    <dbReference type="NCBI Taxonomy" id="1424081"/>
    <lineage>
        <taxon>Bacteria</taxon>
        <taxon>Bacillati</taxon>
        <taxon>Actinomycetota</taxon>
        <taxon>Actinomycetes</taxon>
        <taxon>Micromonosporales</taxon>
        <taxon>Micromonosporaceae</taxon>
        <taxon>Dactylosporangium</taxon>
    </lineage>
</organism>
<feature type="compositionally biased region" description="Basic and acidic residues" evidence="1">
    <location>
        <begin position="230"/>
        <end position="240"/>
    </location>
</feature>
<accession>A0A917TQ47</accession>
<comment type="caution">
    <text evidence="3">The sequence shown here is derived from an EMBL/GenBank/DDBJ whole genome shotgun (WGS) entry which is preliminary data.</text>
</comment>
<name>A0A917TQ47_9ACTN</name>
<sequence>MAAPRDNSKVINAVWVVGVVVVGICVAAFFSSSGDDDAVTPPSTADAASVVASLDRAAKAHGVCYGWQLDDLSTELSSGSNLGAGKHANEDPENCPKYIVVRGTYHYYSDSSDSEDYAYYLFITNVDTRQRLDTAAFDQVGVGSKQLLDDPGQAILGAAEALPLIAQQAGVVSGAVPEPTATGSVAPLPSTGSDFWRDRWVLVLLSSLLLLAALATLLLGIRSSRRIKRGEETDPFRPEPLKTIPAAKGAPSGKAARPGKGSPPRKRGAGAAAAQRAKAASAQAAAAQAAAARTASEAAAAEQTASEAAAASEASDAAAPAAVAADTAPTEAGTEAAAGDPPKPPAPQP</sequence>
<keyword evidence="4" id="KW-1185">Reference proteome</keyword>
<evidence type="ECO:0000256" key="1">
    <source>
        <dbReference type="SAM" id="MobiDB-lite"/>
    </source>
</evidence>
<evidence type="ECO:0000313" key="3">
    <source>
        <dbReference type="EMBL" id="GGM31140.1"/>
    </source>
</evidence>
<dbReference type="EMBL" id="BMPI01000015">
    <property type="protein sequence ID" value="GGM31140.1"/>
    <property type="molecule type" value="Genomic_DNA"/>
</dbReference>
<feature type="compositionally biased region" description="Low complexity" evidence="1">
    <location>
        <begin position="245"/>
        <end position="262"/>
    </location>
</feature>
<dbReference type="RefSeq" id="WP_190250951.1">
    <property type="nucleotide sequence ID" value="NZ_BMPI01000015.1"/>
</dbReference>
<keyword evidence="2" id="KW-0812">Transmembrane</keyword>
<gene>
    <name evidence="3" type="ORF">GCM10007977_035500</name>
</gene>
<dbReference type="Proteomes" id="UP000642070">
    <property type="component" value="Unassembled WGS sequence"/>
</dbReference>
<feature type="region of interest" description="Disordered" evidence="1">
    <location>
        <begin position="230"/>
        <end position="349"/>
    </location>
</feature>
<protein>
    <submittedName>
        <fullName evidence="3">Uncharacterized protein</fullName>
    </submittedName>
</protein>
<dbReference type="AlphaFoldDB" id="A0A917TQ47"/>
<evidence type="ECO:0000313" key="4">
    <source>
        <dbReference type="Proteomes" id="UP000642070"/>
    </source>
</evidence>